<dbReference type="EC" id="7.6.2.9" evidence="5"/>
<evidence type="ECO:0000313" key="8">
    <source>
        <dbReference type="Proteomes" id="UP000251923"/>
    </source>
</evidence>
<proteinExistence type="inferred from homology"/>
<dbReference type="PANTHER" id="PTHR43117:SF4">
    <property type="entry name" value="OSMOPROTECTANT IMPORT ATP-BINDING PROTEIN OSMV"/>
    <property type="match status" value="1"/>
</dbReference>
<feature type="domain" description="ABC transporter" evidence="6">
    <location>
        <begin position="5"/>
        <end position="239"/>
    </location>
</feature>
<evidence type="ECO:0000256" key="1">
    <source>
        <dbReference type="ARBA" id="ARBA00005417"/>
    </source>
</evidence>
<comment type="similarity">
    <text evidence="1">Belongs to the ABC transporter superfamily.</text>
</comment>
<dbReference type="GO" id="GO:0015418">
    <property type="term" value="F:ABC-type quaternary ammonium compound transporting activity"/>
    <property type="evidence" value="ECO:0007669"/>
    <property type="project" value="UniProtKB-EC"/>
</dbReference>
<dbReference type="GeneID" id="86971194"/>
<evidence type="ECO:0000256" key="4">
    <source>
        <dbReference type="ARBA" id="ARBA00022840"/>
    </source>
</evidence>
<evidence type="ECO:0000259" key="6">
    <source>
        <dbReference type="PROSITE" id="PS50893"/>
    </source>
</evidence>
<dbReference type="RefSeq" id="WP_064292189.1">
    <property type="nucleotide sequence ID" value="NZ_JASODG010000010.1"/>
</dbReference>
<dbReference type="FunFam" id="3.40.50.300:FF:000425">
    <property type="entry name" value="Probable ABC transporter, ATP-binding subunit"/>
    <property type="match status" value="1"/>
</dbReference>
<sequence length="322" mass="36170">MKDFIRFESVSKVYQDKIVVDHLDLAISSGEFFVLVGPSGSGKTTTLKMINGLVQPESGRVYFKGQDIRSYNLNKMRWQMGYVLQDIALFPTMTVEENIETIPEMIGMAKEERQARTRELLDQVGLDPKKYSQRYPHELSGGEQQRIGICRAIAAKPPLILMDEPFSALDPLSRESLQDLLLDLHHKIQTTIVFVTHDMDEALRLGDRIAIMQGGRLVQVDSPKNIKAKPANEFVRHFFKQGSLVNEEPTSVASLLQALPAIKGEAVGKLANDLPQLDSQASMTELYQVLAQEEAVIISHEGKIFGHLSRSEVFTYLAEEKK</sequence>
<name>A0A178HIG2_9LACT</name>
<dbReference type="InterPro" id="IPR003593">
    <property type="entry name" value="AAA+_ATPase"/>
</dbReference>
<keyword evidence="3" id="KW-0547">Nucleotide-binding</keyword>
<dbReference type="SUPFAM" id="SSF52540">
    <property type="entry name" value="P-loop containing nucleoside triphosphate hydrolases"/>
    <property type="match status" value="1"/>
</dbReference>
<gene>
    <name evidence="7" type="ORF">DBT54_09135</name>
</gene>
<dbReference type="PROSITE" id="PS50893">
    <property type="entry name" value="ABC_TRANSPORTER_2"/>
    <property type="match status" value="1"/>
</dbReference>
<keyword evidence="2" id="KW-0813">Transport</keyword>
<dbReference type="InterPro" id="IPR003439">
    <property type="entry name" value="ABC_transporter-like_ATP-bd"/>
</dbReference>
<dbReference type="Pfam" id="PF00005">
    <property type="entry name" value="ABC_tran"/>
    <property type="match status" value="1"/>
</dbReference>
<dbReference type="EMBL" id="QMHM01000028">
    <property type="protein sequence ID" value="RAV77304.1"/>
    <property type="molecule type" value="Genomic_DNA"/>
</dbReference>
<accession>A0A178HIG2</accession>
<organism evidence="7 8">
    <name type="scientific">Aerococcus urinae</name>
    <dbReference type="NCBI Taxonomy" id="1376"/>
    <lineage>
        <taxon>Bacteria</taxon>
        <taxon>Bacillati</taxon>
        <taxon>Bacillota</taxon>
        <taxon>Bacilli</taxon>
        <taxon>Lactobacillales</taxon>
        <taxon>Aerococcaceae</taxon>
        <taxon>Aerococcus</taxon>
    </lineage>
</organism>
<evidence type="ECO:0000256" key="3">
    <source>
        <dbReference type="ARBA" id="ARBA00022741"/>
    </source>
</evidence>
<evidence type="ECO:0000256" key="5">
    <source>
        <dbReference type="ARBA" id="ARBA00066388"/>
    </source>
</evidence>
<evidence type="ECO:0000256" key="2">
    <source>
        <dbReference type="ARBA" id="ARBA00022448"/>
    </source>
</evidence>
<dbReference type="Proteomes" id="UP000251923">
    <property type="component" value="Unassembled WGS sequence"/>
</dbReference>
<dbReference type="InterPro" id="IPR027417">
    <property type="entry name" value="P-loop_NTPase"/>
</dbReference>
<dbReference type="PROSITE" id="PS00211">
    <property type="entry name" value="ABC_TRANSPORTER_1"/>
    <property type="match status" value="1"/>
</dbReference>
<dbReference type="GO" id="GO:0005524">
    <property type="term" value="F:ATP binding"/>
    <property type="evidence" value="ECO:0007669"/>
    <property type="project" value="UniProtKB-KW"/>
</dbReference>
<protein>
    <recommendedName>
        <fullName evidence="5">ABC-type quaternary amine transporter</fullName>
        <ecNumber evidence="5">7.6.2.9</ecNumber>
    </recommendedName>
</protein>
<keyword evidence="4 7" id="KW-0067">ATP-binding</keyword>
<dbReference type="InterPro" id="IPR017871">
    <property type="entry name" value="ABC_transporter-like_CS"/>
</dbReference>
<dbReference type="AlphaFoldDB" id="A0A178HIG2"/>
<dbReference type="Gene3D" id="3.40.50.300">
    <property type="entry name" value="P-loop containing nucleotide triphosphate hydrolases"/>
    <property type="match status" value="1"/>
</dbReference>
<dbReference type="SMART" id="SM00382">
    <property type="entry name" value="AAA"/>
    <property type="match status" value="1"/>
</dbReference>
<reference evidence="7 8" key="1">
    <citation type="submission" date="2018-04" db="EMBL/GenBank/DDBJ databases">
        <title>Aerococcus urinae genomes.</title>
        <authorList>
            <person name="Hilt E."/>
            <person name="Gilbert N.M."/>
            <person name="Thomas-White K."/>
            <person name="Putonti C."/>
            <person name="Lewis A.L."/>
            <person name="Visck K.L."/>
            <person name="Wolfe A.J."/>
        </authorList>
    </citation>
    <scope>NUCLEOTIDE SEQUENCE [LARGE SCALE GENOMIC DNA]</scope>
    <source>
        <strain evidence="7 8">UMB7480</strain>
    </source>
</reference>
<comment type="caution">
    <text evidence="7">The sequence shown here is derived from an EMBL/GenBank/DDBJ whole genome shotgun (WGS) entry which is preliminary data.</text>
</comment>
<evidence type="ECO:0000313" key="7">
    <source>
        <dbReference type="EMBL" id="RAV77304.1"/>
    </source>
</evidence>
<dbReference type="GO" id="GO:0016887">
    <property type="term" value="F:ATP hydrolysis activity"/>
    <property type="evidence" value="ECO:0007669"/>
    <property type="project" value="InterPro"/>
</dbReference>
<dbReference type="PANTHER" id="PTHR43117">
    <property type="entry name" value="OSMOPROTECTANT IMPORT ATP-BINDING PROTEIN OSMV"/>
    <property type="match status" value="1"/>
</dbReference>